<evidence type="ECO:0000256" key="4">
    <source>
        <dbReference type="ARBA" id="ARBA00019077"/>
    </source>
</evidence>
<dbReference type="InterPro" id="IPR038107">
    <property type="entry name" value="Glycos_transf_N_sf"/>
</dbReference>
<dbReference type="Gene3D" id="3.40.50.11720">
    <property type="entry name" value="3-Deoxy-D-manno-octulosonic-acid transferase, N-terminal domain"/>
    <property type="match status" value="1"/>
</dbReference>
<dbReference type="RefSeq" id="WP_242451474.1">
    <property type="nucleotide sequence ID" value="NZ_AP019011.1"/>
</dbReference>
<name>A0A679I7I5_9RHOO</name>
<dbReference type="InterPro" id="IPR039901">
    <property type="entry name" value="Kdotransferase"/>
</dbReference>
<dbReference type="GO" id="GO:0030313">
    <property type="term" value="C:cell envelope"/>
    <property type="evidence" value="ECO:0007669"/>
    <property type="project" value="UniProtKB-SubCell"/>
</dbReference>
<accession>A0A679I7I5</accession>
<dbReference type="PANTHER" id="PTHR42755">
    <property type="entry name" value="3-DEOXY-MANNO-OCTULOSONATE CYTIDYLYLTRANSFERASE"/>
    <property type="match status" value="1"/>
</dbReference>
<reference evidence="11" key="1">
    <citation type="submission" date="2020-01" db="EMBL/GenBank/DDBJ databases">
        <title>Phosphoaccumulans saitamaens gen. nov., sp. nov., a polyphosphate accumulating bacterium isolated from surface river water.</title>
        <authorList>
            <person name="Watanabe K."/>
            <person name="Suda W."/>
        </authorList>
    </citation>
    <scope>NUCLEOTIDE SEQUENCE [LARGE SCALE GENOMIC DNA]</scope>
    <source>
        <strain evidence="11">ICHIAU1</strain>
    </source>
</reference>
<dbReference type="InterPro" id="IPR001296">
    <property type="entry name" value="Glyco_trans_1"/>
</dbReference>
<keyword evidence="9" id="KW-0812">Transmembrane</keyword>
<comment type="function">
    <text evidence="9">Involved in lipopolysaccharide (LPS) biosynthesis. Catalyzes the transfer of 3-deoxy-D-manno-octulosonate (Kdo) residue(s) from CMP-Kdo to lipid IV(A), the tetraacyldisaccharide-1,4'-bisphosphate precursor of lipid A.</text>
</comment>
<evidence type="ECO:0000256" key="2">
    <source>
        <dbReference type="ARBA" id="ARBA00004713"/>
    </source>
</evidence>
<evidence type="ECO:0000256" key="7">
    <source>
        <dbReference type="ARBA" id="ARBA00031445"/>
    </source>
</evidence>
<feature type="transmembrane region" description="Helical" evidence="9">
    <location>
        <begin position="6"/>
        <end position="28"/>
    </location>
</feature>
<keyword evidence="9" id="KW-1003">Cell membrane</keyword>
<keyword evidence="9" id="KW-0472">Membrane</keyword>
<keyword evidence="6 9" id="KW-0808">Transferase</keyword>
<keyword evidence="5" id="KW-0997">Cell inner membrane</keyword>
<comment type="pathway">
    <text evidence="2 9">Bacterial outer membrane biogenesis; LPS core biosynthesis.</text>
</comment>
<comment type="similarity">
    <text evidence="9">Belongs to the glycosyltransferase group 1 family.</text>
</comment>
<dbReference type="GO" id="GO:0009244">
    <property type="term" value="P:lipopolysaccharide core region biosynthetic process"/>
    <property type="evidence" value="ECO:0007669"/>
    <property type="project" value="UniProtKB-UniRule"/>
</dbReference>
<evidence type="ECO:0000256" key="1">
    <source>
        <dbReference type="ARBA" id="ARBA00004196"/>
    </source>
</evidence>
<evidence type="ECO:0000256" key="5">
    <source>
        <dbReference type="ARBA" id="ARBA00022519"/>
    </source>
</evidence>
<dbReference type="GO" id="GO:0043842">
    <property type="term" value="F:Kdo transferase activity"/>
    <property type="evidence" value="ECO:0007669"/>
    <property type="project" value="UniProtKB-EC"/>
</dbReference>
<dbReference type="Proteomes" id="UP000463961">
    <property type="component" value="Chromosome"/>
</dbReference>
<gene>
    <name evidence="10" type="primary">kdtA</name>
    <name evidence="10" type="ORF">ICHIAU1_06400</name>
</gene>
<keyword evidence="9" id="KW-0448">Lipopolysaccharide biosynthesis</keyword>
<evidence type="ECO:0000313" key="10">
    <source>
        <dbReference type="EMBL" id="BBU68357.1"/>
    </source>
</evidence>
<dbReference type="GO" id="GO:0009245">
    <property type="term" value="P:lipid A biosynthetic process"/>
    <property type="evidence" value="ECO:0007669"/>
    <property type="project" value="TreeGrafter"/>
</dbReference>
<keyword evidence="9" id="KW-1133">Transmembrane helix</keyword>
<comment type="catalytic activity">
    <reaction evidence="8 9">
        <text>lipid IVA (E. coli) + CMP-3-deoxy-beta-D-manno-octulosonate = alpha-Kdo-(2-&gt;6)-lipid IVA (E. coli) + CMP + H(+)</text>
        <dbReference type="Rhea" id="RHEA:28066"/>
        <dbReference type="ChEBI" id="CHEBI:15378"/>
        <dbReference type="ChEBI" id="CHEBI:58603"/>
        <dbReference type="ChEBI" id="CHEBI:60364"/>
        <dbReference type="ChEBI" id="CHEBI:60377"/>
        <dbReference type="ChEBI" id="CHEBI:85987"/>
        <dbReference type="EC" id="2.4.99.12"/>
    </reaction>
</comment>
<dbReference type="GO" id="GO:0005886">
    <property type="term" value="C:plasma membrane"/>
    <property type="evidence" value="ECO:0007669"/>
    <property type="project" value="UniProtKB-SubCell"/>
</dbReference>
<dbReference type="NCBIfam" id="NF004386">
    <property type="entry name" value="PRK05749.1-2"/>
    <property type="match status" value="1"/>
</dbReference>
<keyword evidence="11" id="KW-1185">Reference proteome</keyword>
<comment type="subcellular location">
    <subcellularLocation>
        <location evidence="1">Cell envelope</location>
    </subcellularLocation>
    <subcellularLocation>
        <location evidence="9">Cell membrane</location>
    </subcellularLocation>
</comment>
<dbReference type="Pfam" id="PF04413">
    <property type="entry name" value="Glycos_transf_N"/>
    <property type="match status" value="1"/>
</dbReference>
<dbReference type="EMBL" id="AP022345">
    <property type="protein sequence ID" value="BBU68357.1"/>
    <property type="molecule type" value="Genomic_DNA"/>
</dbReference>
<dbReference type="SUPFAM" id="SSF53756">
    <property type="entry name" value="UDP-Glycosyltransferase/glycogen phosphorylase"/>
    <property type="match status" value="1"/>
</dbReference>
<dbReference type="FunFam" id="3.40.50.11720:FF:000001">
    <property type="entry name" value="3-deoxy-D-manno-octulosonic acid transferase"/>
    <property type="match status" value="1"/>
</dbReference>
<dbReference type="UniPathway" id="UPA00958"/>
<sequence>MTMPSAAPWFYRVLLTLIVPLALLRLWWRGRKQPGYRQHIAERFGFINVPAGGPIIWLHAVSVGETRAAEPLVHALLEHYPSHRVLLTHMTPTGRATSTALYRDPRVLIGYVPYDLTGAVDRFLAHVQPRLGLLMETEIWPNLILRSRAHQMPVLLINARLSARSARRYARFDRLIRPVLSALTAVGAQTAEDAERLSALGATSVSVTGNLKFDVRIDPTLQALGQEWRAQLQAHQAHRPIWLAASTREGEEALILAAHRILCAAPPEPHPLLVLVPRHPQRFNDAANLVMHEGFRLTRRSEVFPNAETDVWLGDSMGEMVAYYSMVDVAVIGGSLLPFGGQNLIEAAACGIPLIVGPHTYNFSAAALAAEQSGAATRVEAVTPETLATAVNTLLSNQLLRHEAQAAAARFVHAETGATDKLLALIAQYHRP</sequence>
<evidence type="ECO:0000256" key="9">
    <source>
        <dbReference type="RuleBase" id="RU365103"/>
    </source>
</evidence>
<evidence type="ECO:0000313" key="11">
    <source>
        <dbReference type="Proteomes" id="UP000463961"/>
    </source>
</evidence>
<dbReference type="NCBIfam" id="NF004388">
    <property type="entry name" value="PRK05749.1-4"/>
    <property type="match status" value="1"/>
</dbReference>
<dbReference type="InterPro" id="IPR007507">
    <property type="entry name" value="Glycos_transf_N"/>
</dbReference>
<dbReference type="Gene3D" id="3.40.50.2000">
    <property type="entry name" value="Glycogen Phosphorylase B"/>
    <property type="match status" value="1"/>
</dbReference>
<proteinExistence type="inferred from homology"/>
<evidence type="ECO:0000256" key="8">
    <source>
        <dbReference type="ARBA" id="ARBA00049183"/>
    </source>
</evidence>
<dbReference type="EC" id="2.4.99.12" evidence="3 9"/>
<dbReference type="PANTHER" id="PTHR42755:SF1">
    <property type="entry name" value="3-DEOXY-D-MANNO-OCTULOSONIC ACID TRANSFERASE, MITOCHONDRIAL-RELATED"/>
    <property type="match status" value="1"/>
</dbReference>
<dbReference type="Pfam" id="PF00534">
    <property type="entry name" value="Glycos_transf_1"/>
    <property type="match status" value="1"/>
</dbReference>
<evidence type="ECO:0000256" key="3">
    <source>
        <dbReference type="ARBA" id="ARBA00012621"/>
    </source>
</evidence>
<protein>
    <recommendedName>
        <fullName evidence="4 9">3-deoxy-D-manno-octulosonic acid transferase</fullName>
        <shortName evidence="9">Kdo transferase</shortName>
        <ecNumber evidence="3 9">2.4.99.12</ecNumber>
    </recommendedName>
    <alternativeName>
        <fullName evidence="7 9">Lipid IV(A) 3-deoxy-D-manno-octulosonic acid transferase</fullName>
    </alternativeName>
</protein>
<dbReference type="AlphaFoldDB" id="A0A679I7I5"/>
<organism evidence="10 11">
    <name type="scientific">Fluviibacter phosphoraccumulans</name>
    <dbReference type="NCBI Taxonomy" id="1751046"/>
    <lineage>
        <taxon>Bacteria</taxon>
        <taxon>Pseudomonadati</taxon>
        <taxon>Pseudomonadota</taxon>
        <taxon>Betaproteobacteria</taxon>
        <taxon>Rhodocyclales</taxon>
        <taxon>Fluviibacteraceae</taxon>
        <taxon>Fluviibacter</taxon>
    </lineage>
</organism>
<evidence type="ECO:0000256" key="6">
    <source>
        <dbReference type="ARBA" id="ARBA00022679"/>
    </source>
</evidence>